<organism evidence="1">
    <name type="scientific">Arundo donax</name>
    <name type="common">Giant reed</name>
    <name type="synonym">Donax arundinaceus</name>
    <dbReference type="NCBI Taxonomy" id="35708"/>
    <lineage>
        <taxon>Eukaryota</taxon>
        <taxon>Viridiplantae</taxon>
        <taxon>Streptophyta</taxon>
        <taxon>Embryophyta</taxon>
        <taxon>Tracheophyta</taxon>
        <taxon>Spermatophyta</taxon>
        <taxon>Magnoliopsida</taxon>
        <taxon>Liliopsida</taxon>
        <taxon>Poales</taxon>
        <taxon>Poaceae</taxon>
        <taxon>PACMAD clade</taxon>
        <taxon>Arundinoideae</taxon>
        <taxon>Arundineae</taxon>
        <taxon>Arundo</taxon>
    </lineage>
</organism>
<sequence>MHPVLAVVQQPTLNIGFRASTTS</sequence>
<reference evidence="1" key="1">
    <citation type="submission" date="2014-09" db="EMBL/GenBank/DDBJ databases">
        <authorList>
            <person name="Magalhaes I.L.F."/>
            <person name="Oliveira U."/>
            <person name="Santos F.R."/>
            <person name="Vidigal T.H.D.A."/>
            <person name="Brescovit A.D."/>
            <person name="Santos A.J."/>
        </authorList>
    </citation>
    <scope>NUCLEOTIDE SEQUENCE</scope>
    <source>
        <tissue evidence="1">Shoot tissue taken approximately 20 cm above the soil surface</tissue>
    </source>
</reference>
<reference evidence="1" key="2">
    <citation type="journal article" date="2015" name="Data Brief">
        <title>Shoot transcriptome of the giant reed, Arundo donax.</title>
        <authorList>
            <person name="Barrero R.A."/>
            <person name="Guerrero F.D."/>
            <person name="Moolhuijzen P."/>
            <person name="Goolsby J.A."/>
            <person name="Tidwell J."/>
            <person name="Bellgard S.E."/>
            <person name="Bellgard M.I."/>
        </authorList>
    </citation>
    <scope>NUCLEOTIDE SEQUENCE</scope>
    <source>
        <tissue evidence="1">Shoot tissue taken approximately 20 cm above the soil surface</tissue>
    </source>
</reference>
<evidence type="ECO:0000313" key="1">
    <source>
        <dbReference type="EMBL" id="JAD52683.1"/>
    </source>
</evidence>
<protein>
    <submittedName>
        <fullName evidence="1">Uncharacterized protein</fullName>
    </submittedName>
</protein>
<proteinExistence type="predicted"/>
<dbReference type="AlphaFoldDB" id="A0A0A9AS54"/>
<dbReference type="EMBL" id="GBRH01245212">
    <property type="protein sequence ID" value="JAD52683.1"/>
    <property type="molecule type" value="Transcribed_RNA"/>
</dbReference>
<name>A0A0A9AS54_ARUDO</name>
<accession>A0A0A9AS54</accession>